<gene>
    <name evidence="1" type="ORF">AKG39_11785</name>
</gene>
<dbReference type="AlphaFoldDB" id="A0A0L6U0X0"/>
<dbReference type="EMBL" id="LGYO01000029">
    <property type="protein sequence ID" value="KNZ41445.1"/>
    <property type="molecule type" value="Genomic_DNA"/>
</dbReference>
<proteinExistence type="predicted"/>
<comment type="caution">
    <text evidence="1">The sequence shown here is derived from an EMBL/GenBank/DDBJ whole genome shotgun (WGS) entry which is preliminary data.</text>
</comment>
<evidence type="ECO:0000313" key="2">
    <source>
        <dbReference type="Proteomes" id="UP000036873"/>
    </source>
</evidence>
<name>A0A0L6U0X0_9FIRM</name>
<accession>A0A0L6U0X0</accession>
<dbReference type="RefSeq" id="WP_050740603.1">
    <property type="nucleotide sequence ID" value="NZ_LGYO01000029.1"/>
</dbReference>
<dbReference type="OrthoDB" id="2003920at2"/>
<sequence length="343" mass="39637">MYLDGLSFIEDGSYTFLFTELTGEEKIQLIPLDFNNGKGFGNVLVDLANLNFERISFIIRNLNNAKDDCNEKNLETTLEILNTMLVDEFGFICGSLIQSDFFCLLSDYIKNKNEFIKTLHNYNCPDGLFKDTDYDDWGDRTIEHLLLSILPAVGTSLAACHKISSCIAANEDLELVVNLFTKLINNQRIDYKISVMGGKITPIYKVHNIFSMISIEVSKILEKDIDINICNNCKKFFIPLNRSDTQFCDNVSPQDENKTCKEYGRYINYLTKTQNDLATKLYKQIYNSKANKAKRTRNIIFQNDLNKFRLLAKKYKNRIKLGEITEDEYIIWLKDQKLGNKED</sequence>
<reference evidence="2" key="1">
    <citation type="submission" date="2015-07" db="EMBL/GenBank/DDBJ databases">
        <title>Draft genome sequence of Acetobacterium bakii DSM 8293, a potential psychrophilic chemical producer through syngas fermentation.</title>
        <authorList>
            <person name="Song Y."/>
            <person name="Hwang S."/>
            <person name="Cho B.-K."/>
        </authorList>
    </citation>
    <scope>NUCLEOTIDE SEQUENCE [LARGE SCALE GENOMIC DNA]</scope>
    <source>
        <strain evidence="2">DSM 8239</strain>
    </source>
</reference>
<dbReference type="InterPro" id="IPR045722">
    <property type="entry name" value="DUF6076"/>
</dbReference>
<dbReference type="Pfam" id="PF19553">
    <property type="entry name" value="DUF6076"/>
    <property type="match status" value="1"/>
</dbReference>
<keyword evidence="2" id="KW-1185">Reference proteome</keyword>
<protein>
    <submittedName>
        <fullName evidence="1">Uncharacterized protein</fullName>
    </submittedName>
</protein>
<dbReference type="Proteomes" id="UP000036873">
    <property type="component" value="Unassembled WGS sequence"/>
</dbReference>
<organism evidence="1 2">
    <name type="scientific">Acetobacterium bakii</name>
    <dbReference type="NCBI Taxonomy" id="52689"/>
    <lineage>
        <taxon>Bacteria</taxon>
        <taxon>Bacillati</taxon>
        <taxon>Bacillota</taxon>
        <taxon>Clostridia</taxon>
        <taxon>Eubacteriales</taxon>
        <taxon>Eubacteriaceae</taxon>
        <taxon>Acetobacterium</taxon>
    </lineage>
</organism>
<evidence type="ECO:0000313" key="1">
    <source>
        <dbReference type="EMBL" id="KNZ41445.1"/>
    </source>
</evidence>